<evidence type="ECO:0000256" key="1">
    <source>
        <dbReference type="ARBA" id="ARBA00004651"/>
    </source>
</evidence>
<evidence type="ECO:0000313" key="8">
    <source>
        <dbReference type="EMBL" id="MBB4631004.1"/>
    </source>
</evidence>
<name>A0A7W7AZB7_9SPHN</name>
<proteinExistence type="predicted"/>
<feature type="transmembrane region" description="Helical" evidence="6">
    <location>
        <begin position="100"/>
        <end position="121"/>
    </location>
</feature>
<gene>
    <name evidence="8" type="ORF">GGQ98_000609</name>
</gene>
<accession>A0A7W7AZB7</accession>
<dbReference type="GO" id="GO:0004190">
    <property type="term" value="F:aspartic-type endopeptidase activity"/>
    <property type="evidence" value="ECO:0007669"/>
    <property type="project" value="UniProtKB-EC"/>
</dbReference>
<comment type="subcellular location">
    <subcellularLocation>
        <location evidence="1">Cell membrane</location>
        <topology evidence="1">Multi-pass membrane protein</topology>
    </subcellularLocation>
</comment>
<sequence length="157" mass="16851">MAGALQIICVAVLFALLVYVIYSDVTRRIIPNTVNIAVALLAIPFWLGSGEALWPLVGWQVLLAVGVFAVFAGIFALGAMGGGDVKLLTALALWLPAIPYLRMLVIMSIIGGVLTLAYLVWHRRRKKEGEPEVPYGCAICLATFIALGEPIVKQFAG</sequence>
<feature type="transmembrane region" description="Helical" evidence="6">
    <location>
        <begin position="133"/>
        <end position="152"/>
    </location>
</feature>
<dbReference type="PANTHER" id="PTHR36506:SF1">
    <property type="entry name" value="PREFLAGELLIN PEPTIDASE"/>
    <property type="match status" value="1"/>
</dbReference>
<evidence type="ECO:0000256" key="5">
    <source>
        <dbReference type="ARBA" id="ARBA00023136"/>
    </source>
</evidence>
<dbReference type="PANTHER" id="PTHR36506">
    <property type="entry name" value="PREFLAGELLIN PEPTIDASE"/>
    <property type="match status" value="1"/>
</dbReference>
<evidence type="ECO:0000259" key="7">
    <source>
        <dbReference type="Pfam" id="PF01478"/>
    </source>
</evidence>
<dbReference type="AlphaFoldDB" id="A0A7W7AZB7"/>
<dbReference type="RefSeq" id="WP_184064901.1">
    <property type="nucleotide sequence ID" value="NZ_JACHNZ010000004.1"/>
</dbReference>
<keyword evidence="3 6" id="KW-0812">Transmembrane</keyword>
<evidence type="ECO:0000256" key="6">
    <source>
        <dbReference type="SAM" id="Phobius"/>
    </source>
</evidence>
<feature type="transmembrane region" description="Helical" evidence="6">
    <location>
        <begin position="61"/>
        <end position="80"/>
    </location>
</feature>
<dbReference type="Proteomes" id="UP000566324">
    <property type="component" value="Unassembled WGS sequence"/>
</dbReference>
<keyword evidence="8" id="KW-0378">Hydrolase</keyword>
<keyword evidence="4 6" id="KW-1133">Transmembrane helix</keyword>
<dbReference type="GO" id="GO:0005886">
    <property type="term" value="C:plasma membrane"/>
    <property type="evidence" value="ECO:0007669"/>
    <property type="project" value="UniProtKB-SubCell"/>
</dbReference>
<evidence type="ECO:0000256" key="3">
    <source>
        <dbReference type="ARBA" id="ARBA00022692"/>
    </source>
</evidence>
<dbReference type="Pfam" id="PF01478">
    <property type="entry name" value="Peptidase_A24"/>
    <property type="match status" value="1"/>
</dbReference>
<keyword evidence="5 6" id="KW-0472">Membrane</keyword>
<keyword evidence="2" id="KW-1003">Cell membrane</keyword>
<organism evidence="8 9">
    <name type="scientific">Sphingosinicella soli</name>
    <dbReference type="NCBI Taxonomy" id="333708"/>
    <lineage>
        <taxon>Bacteria</taxon>
        <taxon>Pseudomonadati</taxon>
        <taxon>Pseudomonadota</taxon>
        <taxon>Alphaproteobacteria</taxon>
        <taxon>Sphingomonadales</taxon>
        <taxon>Sphingosinicellaceae</taxon>
        <taxon>Sphingosinicella</taxon>
    </lineage>
</organism>
<feature type="transmembrane region" description="Helical" evidence="6">
    <location>
        <begin position="33"/>
        <end position="54"/>
    </location>
</feature>
<dbReference type="EMBL" id="JACHNZ010000004">
    <property type="protein sequence ID" value="MBB4631004.1"/>
    <property type="molecule type" value="Genomic_DNA"/>
</dbReference>
<protein>
    <submittedName>
        <fullName evidence="8">Prepilin peptidase CpaA</fullName>
        <ecNumber evidence="8">3.4.23.43</ecNumber>
    </submittedName>
</protein>
<dbReference type="InterPro" id="IPR000045">
    <property type="entry name" value="Prepilin_IV_endopep_pep"/>
</dbReference>
<dbReference type="Gene3D" id="1.20.120.1220">
    <property type="match status" value="1"/>
</dbReference>
<reference evidence="8 9" key="1">
    <citation type="submission" date="2020-08" db="EMBL/GenBank/DDBJ databases">
        <title>Genomic Encyclopedia of Type Strains, Phase IV (KMG-IV): sequencing the most valuable type-strain genomes for metagenomic binning, comparative biology and taxonomic classification.</title>
        <authorList>
            <person name="Goeker M."/>
        </authorList>
    </citation>
    <scope>NUCLEOTIDE SEQUENCE [LARGE SCALE GENOMIC DNA]</scope>
    <source>
        <strain evidence="8 9">DSM 17328</strain>
    </source>
</reference>
<evidence type="ECO:0000256" key="2">
    <source>
        <dbReference type="ARBA" id="ARBA00022475"/>
    </source>
</evidence>
<comment type="caution">
    <text evidence="8">The sequence shown here is derived from an EMBL/GenBank/DDBJ whole genome shotgun (WGS) entry which is preliminary data.</text>
</comment>
<dbReference type="InterPro" id="IPR052218">
    <property type="entry name" value="Preflagellin_Peptidase"/>
</dbReference>
<dbReference type="EC" id="3.4.23.43" evidence="8"/>
<feature type="domain" description="Prepilin type IV endopeptidase peptidase" evidence="7">
    <location>
        <begin position="12"/>
        <end position="116"/>
    </location>
</feature>
<evidence type="ECO:0000313" key="9">
    <source>
        <dbReference type="Proteomes" id="UP000566324"/>
    </source>
</evidence>
<evidence type="ECO:0000256" key="4">
    <source>
        <dbReference type="ARBA" id="ARBA00022989"/>
    </source>
</evidence>
<keyword evidence="9" id="KW-1185">Reference proteome</keyword>